<comment type="caution">
    <text evidence="15">The sequence shown here is derived from an EMBL/GenBank/DDBJ whole genome shotgun (WGS) entry which is preliminary data.</text>
</comment>
<keyword evidence="5 12" id="KW-0378">Hydrolase</keyword>
<dbReference type="Proteomes" id="UP000309340">
    <property type="component" value="Unassembled WGS sequence"/>
</dbReference>
<dbReference type="OrthoDB" id="2590500at2759"/>
<keyword evidence="7 12" id="KW-0904">Protein phosphatase</keyword>
<dbReference type="GO" id="GO:0008270">
    <property type="term" value="F:zinc ion binding"/>
    <property type="evidence" value="ECO:0007669"/>
    <property type="project" value="UniProtKB-KW"/>
</dbReference>
<evidence type="ECO:0000256" key="3">
    <source>
        <dbReference type="ARBA" id="ARBA00022723"/>
    </source>
</evidence>
<dbReference type="InterPro" id="IPR007308">
    <property type="entry name" value="Rtr1/RPAP2_dom"/>
</dbReference>
<evidence type="ECO:0000256" key="4">
    <source>
        <dbReference type="ARBA" id="ARBA00022771"/>
    </source>
</evidence>
<comment type="function">
    <text evidence="12">Putative RNA polymerase II subunit B1 C-terminal domain (CTD) phosphatase involved in RNA polymerase II transcription regulation.</text>
</comment>
<keyword evidence="16" id="KW-1185">Reference proteome</keyword>
<proteinExistence type="inferred from homology"/>
<keyword evidence="6 12" id="KW-0862">Zinc</keyword>
<evidence type="ECO:0000256" key="1">
    <source>
        <dbReference type="ARBA" id="ARBA00004123"/>
    </source>
</evidence>
<evidence type="ECO:0000256" key="13">
    <source>
        <dbReference type="SAM" id="MobiDB-lite"/>
    </source>
</evidence>
<dbReference type="AlphaFoldDB" id="A0A4U0Y5R2"/>
<evidence type="ECO:0000256" key="10">
    <source>
        <dbReference type="ARBA" id="ARBA00048336"/>
    </source>
</evidence>
<keyword evidence="8 12" id="KW-0539">Nucleus</keyword>
<dbReference type="GO" id="GO:0043175">
    <property type="term" value="F:RNA polymerase core enzyme binding"/>
    <property type="evidence" value="ECO:0007669"/>
    <property type="project" value="UniProtKB-UniRule"/>
</dbReference>
<dbReference type="InterPro" id="IPR038534">
    <property type="entry name" value="Rtr1/RPAP2_sf"/>
</dbReference>
<comment type="catalytic activity">
    <reaction evidence="9 12">
        <text>O-phospho-L-seryl-[protein] + H2O = L-seryl-[protein] + phosphate</text>
        <dbReference type="Rhea" id="RHEA:20629"/>
        <dbReference type="Rhea" id="RHEA-COMP:9863"/>
        <dbReference type="Rhea" id="RHEA-COMP:11604"/>
        <dbReference type="ChEBI" id="CHEBI:15377"/>
        <dbReference type="ChEBI" id="CHEBI:29999"/>
        <dbReference type="ChEBI" id="CHEBI:43474"/>
        <dbReference type="ChEBI" id="CHEBI:83421"/>
        <dbReference type="EC" id="3.1.3.16"/>
    </reaction>
</comment>
<evidence type="ECO:0000256" key="7">
    <source>
        <dbReference type="ARBA" id="ARBA00022912"/>
    </source>
</evidence>
<dbReference type="Pfam" id="PF04181">
    <property type="entry name" value="RPAP2_Rtr1"/>
    <property type="match status" value="1"/>
</dbReference>
<evidence type="ECO:0000256" key="8">
    <source>
        <dbReference type="ARBA" id="ARBA00023242"/>
    </source>
</evidence>
<dbReference type="InterPro" id="IPR039693">
    <property type="entry name" value="Rtr1/RPAP2"/>
</dbReference>
<keyword evidence="3 12" id="KW-0479">Metal-binding</keyword>
<keyword evidence="4 12" id="KW-0863">Zinc-finger</keyword>
<organism evidence="15 16">
    <name type="scientific">Friedmanniomyces simplex</name>
    <dbReference type="NCBI Taxonomy" id="329884"/>
    <lineage>
        <taxon>Eukaryota</taxon>
        <taxon>Fungi</taxon>
        <taxon>Dikarya</taxon>
        <taxon>Ascomycota</taxon>
        <taxon>Pezizomycotina</taxon>
        <taxon>Dothideomycetes</taxon>
        <taxon>Dothideomycetidae</taxon>
        <taxon>Mycosphaerellales</taxon>
        <taxon>Teratosphaeriaceae</taxon>
        <taxon>Friedmanniomyces</taxon>
    </lineage>
</organism>
<dbReference type="EMBL" id="NAJQ01000021">
    <property type="protein sequence ID" value="TKA82935.1"/>
    <property type="molecule type" value="Genomic_DNA"/>
</dbReference>
<feature type="region of interest" description="Disordered" evidence="13">
    <location>
        <begin position="160"/>
        <end position="191"/>
    </location>
</feature>
<feature type="compositionally biased region" description="Acidic residues" evidence="13">
    <location>
        <begin position="270"/>
        <end position="289"/>
    </location>
</feature>
<dbReference type="PROSITE" id="PS51479">
    <property type="entry name" value="ZF_RTR1"/>
    <property type="match status" value="1"/>
</dbReference>
<evidence type="ECO:0000256" key="5">
    <source>
        <dbReference type="ARBA" id="ARBA00022801"/>
    </source>
</evidence>
<gene>
    <name evidence="15" type="ORF">B0A55_01297</name>
</gene>
<evidence type="ECO:0000256" key="2">
    <source>
        <dbReference type="ARBA" id="ARBA00005676"/>
    </source>
</evidence>
<evidence type="ECO:0000313" key="15">
    <source>
        <dbReference type="EMBL" id="TKA82935.1"/>
    </source>
</evidence>
<comment type="similarity">
    <text evidence="2 11 12">Belongs to the RPAP2 family.</text>
</comment>
<protein>
    <recommendedName>
        <fullName evidence="12">RNA polymerase II subunit B1 CTD phosphatase RPAP2 homolog</fullName>
        <ecNumber evidence="12">3.1.3.16</ecNumber>
    </recommendedName>
</protein>
<feature type="domain" description="RTR1-type" evidence="14">
    <location>
        <begin position="81"/>
        <end position="158"/>
    </location>
</feature>
<comment type="catalytic activity">
    <reaction evidence="10 12">
        <text>O-phospho-L-threonyl-[protein] + H2O = L-threonyl-[protein] + phosphate</text>
        <dbReference type="Rhea" id="RHEA:47004"/>
        <dbReference type="Rhea" id="RHEA-COMP:11060"/>
        <dbReference type="Rhea" id="RHEA-COMP:11605"/>
        <dbReference type="ChEBI" id="CHEBI:15377"/>
        <dbReference type="ChEBI" id="CHEBI:30013"/>
        <dbReference type="ChEBI" id="CHEBI:43474"/>
        <dbReference type="ChEBI" id="CHEBI:61977"/>
        <dbReference type="EC" id="3.1.3.16"/>
    </reaction>
</comment>
<evidence type="ECO:0000256" key="9">
    <source>
        <dbReference type="ARBA" id="ARBA00047761"/>
    </source>
</evidence>
<evidence type="ECO:0000259" key="14">
    <source>
        <dbReference type="PROSITE" id="PS51479"/>
    </source>
</evidence>
<dbReference type="GO" id="GO:0005634">
    <property type="term" value="C:nucleus"/>
    <property type="evidence" value="ECO:0007669"/>
    <property type="project" value="UniProtKB-SubCell"/>
</dbReference>
<dbReference type="EC" id="3.1.3.16" evidence="12"/>
<dbReference type="GO" id="GO:0008420">
    <property type="term" value="F:RNA polymerase II CTD heptapeptide repeat phosphatase activity"/>
    <property type="evidence" value="ECO:0007669"/>
    <property type="project" value="UniProtKB-UniRule"/>
</dbReference>
<evidence type="ECO:0000256" key="12">
    <source>
        <dbReference type="RuleBase" id="RU367080"/>
    </source>
</evidence>
<accession>A0A4U0Y5R2</accession>
<evidence type="ECO:0000313" key="16">
    <source>
        <dbReference type="Proteomes" id="UP000309340"/>
    </source>
</evidence>
<sequence>MTTRVPVKSILKTQPKPAPTSTPEAIQAEKDRHNYALALQHAHRIQDQKDWELRILNAIEVLLDYPSAPLFSPQEANTFASLVRLFQPSDLDALVEERVIDGKCGYALCANPPRCVTIGEEAEWRVGKADAAFCLRGCARKSMSVRGQLNVVPAWERPAGTHPVVGLHEDDRPQGASQSTTGRKPDAAESQKVMVANAKHVDDDELALERGEKATSFRPKQVMTDRIVEKAMPTYKPLSSVSGAVVSSTAIEGYEPRNHTANPTGRRDDEDSDDDDETEEGNADEDDEA</sequence>
<dbReference type="PANTHER" id="PTHR14732:SF0">
    <property type="entry name" value="RNA POLYMERASE II SUBUNIT B1 CTD PHOSPHATASE RPAP2-RELATED"/>
    <property type="match status" value="1"/>
</dbReference>
<feature type="region of interest" description="Disordered" evidence="13">
    <location>
        <begin position="1"/>
        <end position="23"/>
    </location>
</feature>
<comment type="subcellular location">
    <subcellularLocation>
        <location evidence="1 12">Nucleus</location>
    </subcellularLocation>
</comment>
<dbReference type="Gene3D" id="1.25.40.820">
    <property type="match status" value="1"/>
</dbReference>
<feature type="compositionally biased region" description="Low complexity" evidence="13">
    <location>
        <begin position="239"/>
        <end position="248"/>
    </location>
</feature>
<reference evidence="15 16" key="1">
    <citation type="submission" date="2017-03" db="EMBL/GenBank/DDBJ databases">
        <title>Genomes of endolithic fungi from Antarctica.</title>
        <authorList>
            <person name="Coleine C."/>
            <person name="Masonjones S."/>
            <person name="Stajich J.E."/>
        </authorList>
    </citation>
    <scope>NUCLEOTIDE SEQUENCE [LARGE SCALE GENOMIC DNA]</scope>
    <source>
        <strain evidence="15 16">CCFEE 5184</strain>
    </source>
</reference>
<feature type="region of interest" description="Disordered" evidence="13">
    <location>
        <begin position="236"/>
        <end position="289"/>
    </location>
</feature>
<evidence type="ECO:0000256" key="11">
    <source>
        <dbReference type="PROSITE-ProRule" id="PRU00812"/>
    </source>
</evidence>
<name>A0A4U0Y5R2_9PEZI</name>
<dbReference type="PANTHER" id="PTHR14732">
    <property type="entry name" value="RNA POLYMERASE II SUBUNIT B1 CTD PHOSPHATASE RPAP2-RELATED"/>
    <property type="match status" value="1"/>
</dbReference>
<evidence type="ECO:0000256" key="6">
    <source>
        <dbReference type="ARBA" id="ARBA00022833"/>
    </source>
</evidence>
<dbReference type="STRING" id="329884.A0A4U0Y5R2"/>
<dbReference type="GO" id="GO:0005737">
    <property type="term" value="C:cytoplasm"/>
    <property type="evidence" value="ECO:0007669"/>
    <property type="project" value="TreeGrafter"/>
</dbReference>